<dbReference type="PANTHER" id="PTHR30146:SF148">
    <property type="entry name" value="HTH-TYPE TRANSCRIPTIONAL REPRESSOR PURR-RELATED"/>
    <property type="match status" value="1"/>
</dbReference>
<dbReference type="CDD" id="cd06316">
    <property type="entry name" value="PBP1_ABC_sugar_binding-like"/>
    <property type="match status" value="1"/>
</dbReference>
<dbReference type="Gene3D" id="1.10.260.40">
    <property type="entry name" value="lambda repressor-like DNA-binding domains"/>
    <property type="match status" value="1"/>
</dbReference>
<dbReference type="GO" id="GO:0003700">
    <property type="term" value="F:DNA-binding transcription factor activity"/>
    <property type="evidence" value="ECO:0007669"/>
    <property type="project" value="TreeGrafter"/>
</dbReference>
<dbReference type="Pfam" id="PF13407">
    <property type="entry name" value="Peripla_BP_4"/>
    <property type="match status" value="1"/>
</dbReference>
<dbReference type="InterPro" id="IPR046335">
    <property type="entry name" value="LacI/GalR-like_sensor"/>
</dbReference>
<dbReference type="InterPro" id="IPR025997">
    <property type="entry name" value="SBP_2_dom"/>
</dbReference>
<dbReference type="PANTHER" id="PTHR30146">
    <property type="entry name" value="LACI-RELATED TRANSCRIPTIONAL REPRESSOR"/>
    <property type="match status" value="1"/>
</dbReference>
<dbReference type="RefSeq" id="WP_060863678.1">
    <property type="nucleotide sequence ID" value="NZ_LIRB01000149.1"/>
</dbReference>
<dbReference type="SUPFAM" id="SSF47413">
    <property type="entry name" value="lambda repressor-like DNA-binding domains"/>
    <property type="match status" value="1"/>
</dbReference>
<comment type="caution">
    <text evidence="6">The sequence shown here is derived from an EMBL/GenBank/DDBJ whole genome shotgun (WGS) entry which is preliminary data.</text>
</comment>
<sequence>MATINEIAKEAGVSIATVSHVINKSRYVSPELVERVEEIIKRTGYDKKLKNKSSKLKIGKSSEIAIVVPDLCGTLYPKLVSEISDYLIEKGYNPVVHFHHDKVAQEKDIITNIVFNKQIAGAIIVPVSTDGKQFDKLVQHRIPFVFLDRTVKNTGAGSVLSDGEGGMYQAAMHLLRSGHEEIALIIERGRFSSSESKIKGYQDALNSYKLPFRGELVLDADNNSYEDIEKKVKDVWVRIKPSAFIASGNRMTLNLLKVLNKLGLECPADVSVIGFGDEEWSEIVTPPLTMLKHDTKEIGIQEVKLLFKQMENYSNWSEQIQIPMELSIRRSTQVIGKGPFGEKTISPEELTISQTEADQLKAGNYKVAISFHYGGTAWARLYENGIRNTLDKYGISILSITNAHFDPILQVNQLEGLRLQQPDAIIAIPVDDEVTAKKFHSISEQVKLIFMSNIPEGMNKDQYASCVSVNERESGQNVALLLGNYFKNEKNVKIGFIGHGATFYGTHLRDAVAKEVITTNFKNIEIVNEQYFHKIENTYEICKEMLRVNPEIKGLYISWDRPSLEAIKALKELKREDISIFTFDLDIEIATYLAKEEMVKGLSTQRPYQQGIAVGLATAKALLGKDDYKYIGVQPYLVESKNLLKAWKDITLEPAPPEIESLILDKFT</sequence>
<evidence type="ECO:0000256" key="1">
    <source>
        <dbReference type="ARBA" id="ARBA00022491"/>
    </source>
</evidence>
<evidence type="ECO:0000313" key="6">
    <source>
        <dbReference type="EMBL" id="KWX69552.1"/>
    </source>
</evidence>
<accession>A0A132TE27</accession>
<dbReference type="GO" id="GO:0000976">
    <property type="term" value="F:transcription cis-regulatory region binding"/>
    <property type="evidence" value="ECO:0007669"/>
    <property type="project" value="TreeGrafter"/>
</dbReference>
<evidence type="ECO:0000256" key="3">
    <source>
        <dbReference type="ARBA" id="ARBA00023125"/>
    </source>
</evidence>
<protein>
    <recommendedName>
        <fullName evidence="5">HTH lacI-type domain-containing protein</fullName>
    </recommendedName>
</protein>
<dbReference type="InterPro" id="IPR010982">
    <property type="entry name" value="Lambda_DNA-bd_dom_sf"/>
</dbReference>
<dbReference type="SUPFAM" id="SSF53822">
    <property type="entry name" value="Periplasmic binding protein-like I"/>
    <property type="match status" value="2"/>
</dbReference>
<dbReference type="CDD" id="cd06267">
    <property type="entry name" value="PBP1_LacI_sugar_binding-like"/>
    <property type="match status" value="1"/>
</dbReference>
<dbReference type="Pfam" id="PF00356">
    <property type="entry name" value="LacI"/>
    <property type="match status" value="1"/>
</dbReference>
<dbReference type="OrthoDB" id="1957427at2"/>
<dbReference type="CDD" id="cd01392">
    <property type="entry name" value="HTH_LacI"/>
    <property type="match status" value="1"/>
</dbReference>
<dbReference type="PROSITE" id="PS00356">
    <property type="entry name" value="HTH_LACI_1"/>
    <property type="match status" value="1"/>
</dbReference>
<dbReference type="Gene3D" id="3.40.50.2300">
    <property type="match status" value="4"/>
</dbReference>
<gene>
    <name evidence="6" type="ORF">AMQ84_31795</name>
</gene>
<keyword evidence="3" id="KW-0238">DNA-binding</keyword>
<dbReference type="InterPro" id="IPR000843">
    <property type="entry name" value="HTH_LacI"/>
</dbReference>
<keyword evidence="2" id="KW-0805">Transcription regulation</keyword>
<dbReference type="Proteomes" id="UP000070475">
    <property type="component" value="Unassembled WGS sequence"/>
</dbReference>
<dbReference type="InterPro" id="IPR028082">
    <property type="entry name" value="Peripla_BP_I"/>
</dbReference>
<name>A0A132TE27_9BACL</name>
<dbReference type="SMART" id="SM00354">
    <property type="entry name" value="HTH_LACI"/>
    <property type="match status" value="1"/>
</dbReference>
<reference evidence="6 7" key="1">
    <citation type="submission" date="2015-08" db="EMBL/GenBank/DDBJ databases">
        <title>Genomes of Paenibacillus riograndensis.</title>
        <authorList>
            <person name="Sant'Anna F.H."/>
            <person name="Souza R."/>
            <person name="Ambrosini A."/>
            <person name="Bach E."/>
            <person name="Fernandes G."/>
            <person name="Balsanelli E."/>
            <person name="Baura V.A."/>
            <person name="Pedrosa F.O."/>
            <person name="Souza E.M."/>
            <person name="Passaglia L."/>
        </authorList>
    </citation>
    <scope>NUCLEOTIDE SEQUENCE [LARGE SCALE GENOMIC DNA]</scope>
    <source>
        <strain evidence="6 7">CAS34</strain>
    </source>
</reference>
<dbReference type="EMBL" id="LIRB01000149">
    <property type="protein sequence ID" value="KWX69552.1"/>
    <property type="molecule type" value="Genomic_DNA"/>
</dbReference>
<dbReference type="AlphaFoldDB" id="A0A132TE27"/>
<evidence type="ECO:0000256" key="4">
    <source>
        <dbReference type="ARBA" id="ARBA00023163"/>
    </source>
</evidence>
<keyword evidence="4" id="KW-0804">Transcription</keyword>
<proteinExistence type="predicted"/>
<keyword evidence="7" id="KW-1185">Reference proteome</keyword>
<dbReference type="PATRIC" id="fig|483937.3.peg.310"/>
<feature type="domain" description="HTH lacI-type" evidence="5">
    <location>
        <begin position="2"/>
        <end position="56"/>
    </location>
</feature>
<dbReference type="Pfam" id="PF13377">
    <property type="entry name" value="Peripla_BP_3"/>
    <property type="match status" value="1"/>
</dbReference>
<evidence type="ECO:0000313" key="7">
    <source>
        <dbReference type="Proteomes" id="UP000070475"/>
    </source>
</evidence>
<evidence type="ECO:0000259" key="5">
    <source>
        <dbReference type="PROSITE" id="PS50932"/>
    </source>
</evidence>
<organism evidence="6 7">
    <name type="scientific">Paenibacillus riograndensis</name>
    <dbReference type="NCBI Taxonomy" id="483937"/>
    <lineage>
        <taxon>Bacteria</taxon>
        <taxon>Bacillati</taxon>
        <taxon>Bacillota</taxon>
        <taxon>Bacilli</taxon>
        <taxon>Bacillales</taxon>
        <taxon>Paenibacillaceae</taxon>
        <taxon>Paenibacillus</taxon>
        <taxon>Paenibacillus sonchi group</taxon>
    </lineage>
</organism>
<keyword evidence="1" id="KW-0678">Repressor</keyword>
<evidence type="ECO:0000256" key="2">
    <source>
        <dbReference type="ARBA" id="ARBA00023015"/>
    </source>
</evidence>
<dbReference type="PROSITE" id="PS50932">
    <property type="entry name" value="HTH_LACI_2"/>
    <property type="match status" value="1"/>
</dbReference>